<dbReference type="AlphaFoldDB" id="A0ABD6ECH8"/>
<dbReference type="PANTHER" id="PTHR13832:SF354">
    <property type="entry name" value="GM14138P"/>
    <property type="match status" value="1"/>
</dbReference>
<name>A0ABD6ECH8_9BILA</name>
<comment type="similarity">
    <text evidence="4">Belongs to the PP2C family.</text>
</comment>
<dbReference type="EMBL" id="JBGFUD010000215">
    <property type="protein sequence ID" value="MFH4974010.1"/>
    <property type="molecule type" value="Genomic_DNA"/>
</dbReference>
<dbReference type="Gene3D" id="3.60.40.10">
    <property type="entry name" value="PPM-type phosphatase domain"/>
    <property type="match status" value="1"/>
</dbReference>
<reference evidence="7 8" key="1">
    <citation type="submission" date="2024-08" db="EMBL/GenBank/DDBJ databases">
        <title>Gnathostoma spinigerum genome.</title>
        <authorList>
            <person name="Gonzalez-Bertolin B."/>
            <person name="Monzon S."/>
            <person name="Zaballos A."/>
            <person name="Jimenez P."/>
            <person name="Dekumyoy P."/>
            <person name="Varona S."/>
            <person name="Cuesta I."/>
            <person name="Sumanam S."/>
            <person name="Adisakwattana P."/>
            <person name="Gasser R.B."/>
            <person name="Hernandez-Gonzalez A."/>
            <person name="Young N.D."/>
            <person name="Perteguer M.J."/>
        </authorList>
    </citation>
    <scope>NUCLEOTIDE SEQUENCE [LARGE SCALE GENOMIC DNA]</scope>
    <source>
        <strain evidence="7">AL3</strain>
        <tissue evidence="7">Liver</tissue>
    </source>
</reference>
<dbReference type="Proteomes" id="UP001608902">
    <property type="component" value="Unassembled WGS sequence"/>
</dbReference>
<proteinExistence type="inferred from homology"/>
<keyword evidence="3 4" id="KW-0904">Protein phosphatase</keyword>
<accession>A0ABD6ECH8</accession>
<evidence type="ECO:0000313" key="8">
    <source>
        <dbReference type="Proteomes" id="UP001608902"/>
    </source>
</evidence>
<dbReference type="PROSITE" id="PS01032">
    <property type="entry name" value="PPM_1"/>
    <property type="match status" value="1"/>
</dbReference>
<evidence type="ECO:0000259" key="6">
    <source>
        <dbReference type="PROSITE" id="PS51746"/>
    </source>
</evidence>
<evidence type="ECO:0000256" key="5">
    <source>
        <dbReference type="SAM" id="MobiDB-lite"/>
    </source>
</evidence>
<protein>
    <recommendedName>
        <fullName evidence="6">PPM-type phosphatase domain-containing protein</fullName>
    </recommendedName>
</protein>
<keyword evidence="1" id="KW-0479">Metal-binding</keyword>
<feature type="domain" description="PPM-type phosphatase" evidence="6">
    <location>
        <begin position="167"/>
        <end position="539"/>
    </location>
</feature>
<evidence type="ECO:0000256" key="3">
    <source>
        <dbReference type="ARBA" id="ARBA00022912"/>
    </source>
</evidence>
<feature type="region of interest" description="Disordered" evidence="5">
    <location>
        <begin position="131"/>
        <end position="168"/>
    </location>
</feature>
<dbReference type="InterPro" id="IPR001932">
    <property type="entry name" value="PPM-type_phosphatase-like_dom"/>
</dbReference>
<dbReference type="InterPro" id="IPR000222">
    <property type="entry name" value="PP2C_BS"/>
</dbReference>
<evidence type="ECO:0000256" key="1">
    <source>
        <dbReference type="ARBA" id="ARBA00022723"/>
    </source>
</evidence>
<evidence type="ECO:0000313" key="7">
    <source>
        <dbReference type="EMBL" id="MFH4974010.1"/>
    </source>
</evidence>
<dbReference type="InterPro" id="IPR015655">
    <property type="entry name" value="PP2C"/>
</dbReference>
<keyword evidence="2 4" id="KW-0378">Hydrolase</keyword>
<dbReference type="CDD" id="cd00143">
    <property type="entry name" value="PP2Cc"/>
    <property type="match status" value="1"/>
</dbReference>
<dbReference type="Pfam" id="PF00481">
    <property type="entry name" value="PP2C"/>
    <property type="match status" value="2"/>
</dbReference>
<organism evidence="7 8">
    <name type="scientific">Gnathostoma spinigerum</name>
    <dbReference type="NCBI Taxonomy" id="75299"/>
    <lineage>
        <taxon>Eukaryota</taxon>
        <taxon>Metazoa</taxon>
        <taxon>Ecdysozoa</taxon>
        <taxon>Nematoda</taxon>
        <taxon>Chromadorea</taxon>
        <taxon>Rhabditida</taxon>
        <taxon>Spirurina</taxon>
        <taxon>Gnathostomatomorpha</taxon>
        <taxon>Gnathostomatoidea</taxon>
        <taxon>Gnathostomatidae</taxon>
        <taxon>Gnathostoma</taxon>
    </lineage>
</organism>
<gene>
    <name evidence="7" type="ORF">AB6A40_000719</name>
</gene>
<keyword evidence="8" id="KW-1185">Reference proteome</keyword>
<sequence>MLSKVRSAVAARTTNVSDAEHFSEYFMQVPPKVGMVIDICDVKFTRNRTPAGLIKMRFPYSRPEFLYFTDEEIALSADQTTRPVLCPKNPSRMPIYAGYAEVINSGKTEQNEDQATARILKIVQQGTEAEEARELDSITNGGGRSNRHGRATSEVRHSQPKHQMNRRHSVEELITLPEKDTSMDDCTVTDKAEAIVFAIFDGHAGSGAAIMAANCLHEHIKARLSQILETVVHLDRQELFFDGCSQMASINETFGVKPHSICSDITRDQLVIGALETAFMDIDEQIAEERQLWKIPGGCAVIVALFFLGKVYVANAGDCRCLLVTSTMIQPLSQDFTPATERKRLQFIAYKNPSIIGNYFSRLEYGRFLTRRDLKKKVFYRDWYMDGWALKTVRESDLKPPLISDHVKKRRLLNTIGVSRAIGDHHLLTADEKIPIKPFLSSVPEVRVVDLHKLGSVSDNDVLILASDGLWDVLSNDDVARIVKSALNNTEADDIMRYTIAAQELVIAARGNPTDSHRWQMTSGSCASVDDISVFVIPIKHALARPLIGNEDYAEIVR</sequence>
<dbReference type="GO" id="GO:0046872">
    <property type="term" value="F:metal ion binding"/>
    <property type="evidence" value="ECO:0007669"/>
    <property type="project" value="UniProtKB-KW"/>
</dbReference>
<dbReference type="PROSITE" id="PS51746">
    <property type="entry name" value="PPM_2"/>
    <property type="match status" value="1"/>
</dbReference>
<evidence type="ECO:0000256" key="2">
    <source>
        <dbReference type="ARBA" id="ARBA00022801"/>
    </source>
</evidence>
<feature type="compositionally biased region" description="Basic residues" evidence="5">
    <location>
        <begin position="158"/>
        <end position="167"/>
    </location>
</feature>
<dbReference type="PANTHER" id="PTHR13832">
    <property type="entry name" value="PROTEIN PHOSPHATASE 2C"/>
    <property type="match status" value="1"/>
</dbReference>
<comment type="caution">
    <text evidence="7">The sequence shown here is derived from an EMBL/GenBank/DDBJ whole genome shotgun (WGS) entry which is preliminary data.</text>
</comment>
<dbReference type="GO" id="GO:0004721">
    <property type="term" value="F:phosphoprotein phosphatase activity"/>
    <property type="evidence" value="ECO:0007669"/>
    <property type="project" value="UniProtKB-KW"/>
</dbReference>
<evidence type="ECO:0000256" key="4">
    <source>
        <dbReference type="RuleBase" id="RU003465"/>
    </source>
</evidence>
<dbReference type="InterPro" id="IPR036457">
    <property type="entry name" value="PPM-type-like_dom_sf"/>
</dbReference>
<dbReference type="SMART" id="SM00332">
    <property type="entry name" value="PP2Cc"/>
    <property type="match status" value="1"/>
</dbReference>
<dbReference type="SUPFAM" id="SSF81606">
    <property type="entry name" value="PP2C-like"/>
    <property type="match status" value="1"/>
</dbReference>